<evidence type="ECO:0000313" key="5">
    <source>
        <dbReference type="Proteomes" id="UP000007800"/>
    </source>
</evidence>
<dbReference type="GeneID" id="9064752"/>
<proteinExistence type="predicted"/>
<dbReference type="Pfam" id="PF00400">
    <property type="entry name" value="WD40"/>
    <property type="match status" value="3"/>
</dbReference>
<sequence length="325" mass="34946">MRLDPACRLTGHEACVVRGTFNTHDKLATASADTSVKIWDLAEGRLISTLGGSHTQSLTDCAWHGSGNWLVTACEGGALYLWDTRTGTSVGSAKCDDPTYCVSLGKSPNSCSLATGDSRGVLSLWDVRQFASLSSHYPSDQNKPHIEAIASHSPLSSVQHAQDDSVIVTAGLDGNIRLWSSWSVDCLRTLGAGASGTECMGATIASSDIRDKSVPVYIAGLYSDGLARVWDLRSHRSMRWLHGIEQPGVKSVANEVSTGYGRDASAMVWHVREGGVSMDGDVEELPEEAFHEVPPQIAGLKRYGFGRVTEKTRVRMRENVPEAGV</sequence>
<keyword evidence="2" id="KW-0677">Repeat</keyword>
<dbReference type="PROSITE" id="PS50294">
    <property type="entry name" value="WD_REPEATS_REGION"/>
    <property type="match status" value="1"/>
</dbReference>
<dbReference type="OMA" id="DCAWHGS"/>
<evidence type="ECO:0000313" key="4">
    <source>
        <dbReference type="EMBL" id="EER05565.1"/>
    </source>
</evidence>
<dbReference type="RefSeq" id="XP_002773749.1">
    <property type="nucleotide sequence ID" value="XM_002773703.1"/>
</dbReference>
<dbReference type="PROSITE" id="PS00678">
    <property type="entry name" value="WD_REPEATS_1"/>
    <property type="match status" value="1"/>
</dbReference>
<evidence type="ECO:0000256" key="3">
    <source>
        <dbReference type="PROSITE-ProRule" id="PRU00221"/>
    </source>
</evidence>
<evidence type="ECO:0000256" key="2">
    <source>
        <dbReference type="ARBA" id="ARBA00022737"/>
    </source>
</evidence>
<evidence type="ECO:0000256" key="1">
    <source>
        <dbReference type="ARBA" id="ARBA00022574"/>
    </source>
</evidence>
<dbReference type="InParanoid" id="C5LC82"/>
<dbReference type="SUPFAM" id="SSF50978">
    <property type="entry name" value="WD40 repeat-like"/>
    <property type="match status" value="1"/>
</dbReference>
<feature type="repeat" description="WD" evidence="3">
    <location>
        <begin position="148"/>
        <end position="180"/>
    </location>
</feature>
<name>C5LC82_PERM5</name>
<dbReference type="OrthoDB" id="674604at2759"/>
<dbReference type="PRINTS" id="PR00320">
    <property type="entry name" value="GPROTEINBRPT"/>
</dbReference>
<dbReference type="PANTHER" id="PTHR19879">
    <property type="entry name" value="TRANSCRIPTION INITIATION FACTOR TFIID"/>
    <property type="match status" value="1"/>
</dbReference>
<protein>
    <submittedName>
        <fullName evidence="4">Set1 complex component swd3, putative</fullName>
    </submittedName>
</protein>
<dbReference type="PANTHER" id="PTHR19879:SF9">
    <property type="entry name" value="TRANSCRIPTION INITIATION FACTOR TFIID SUBUNIT 5"/>
    <property type="match status" value="1"/>
</dbReference>
<dbReference type="InterPro" id="IPR019775">
    <property type="entry name" value="WD40_repeat_CS"/>
</dbReference>
<keyword evidence="5" id="KW-1185">Reference proteome</keyword>
<organism evidence="5">
    <name type="scientific">Perkinsus marinus (strain ATCC 50983 / TXsc)</name>
    <dbReference type="NCBI Taxonomy" id="423536"/>
    <lineage>
        <taxon>Eukaryota</taxon>
        <taxon>Sar</taxon>
        <taxon>Alveolata</taxon>
        <taxon>Perkinsozoa</taxon>
        <taxon>Perkinsea</taxon>
        <taxon>Perkinsida</taxon>
        <taxon>Perkinsidae</taxon>
        <taxon>Perkinsus</taxon>
    </lineage>
</organism>
<dbReference type="AlphaFoldDB" id="C5LC82"/>
<feature type="repeat" description="WD" evidence="3">
    <location>
        <begin position="9"/>
        <end position="49"/>
    </location>
</feature>
<reference evidence="4 5" key="1">
    <citation type="submission" date="2008-07" db="EMBL/GenBank/DDBJ databases">
        <authorList>
            <person name="El-Sayed N."/>
            <person name="Caler E."/>
            <person name="Inman J."/>
            <person name="Amedeo P."/>
            <person name="Hass B."/>
            <person name="Wortman J."/>
        </authorList>
    </citation>
    <scope>NUCLEOTIDE SEQUENCE [LARGE SCALE GENOMIC DNA]</scope>
    <source>
        <strain evidence="5">ATCC 50983 / TXsc</strain>
    </source>
</reference>
<dbReference type="InterPro" id="IPR001680">
    <property type="entry name" value="WD40_rpt"/>
</dbReference>
<keyword evidence="1 3" id="KW-0853">WD repeat</keyword>
<dbReference type="SMART" id="SM00320">
    <property type="entry name" value="WD40"/>
    <property type="match status" value="5"/>
</dbReference>
<accession>C5LC82</accession>
<dbReference type="Proteomes" id="UP000007800">
    <property type="component" value="Unassembled WGS sequence"/>
</dbReference>
<dbReference type="InterPro" id="IPR020472">
    <property type="entry name" value="WD40_PAC1"/>
</dbReference>
<dbReference type="Gene3D" id="2.130.10.10">
    <property type="entry name" value="YVTN repeat-like/Quinoprotein amine dehydrogenase"/>
    <property type="match status" value="2"/>
</dbReference>
<dbReference type="InterPro" id="IPR036322">
    <property type="entry name" value="WD40_repeat_dom_sf"/>
</dbReference>
<dbReference type="EMBL" id="GG680918">
    <property type="protein sequence ID" value="EER05565.1"/>
    <property type="molecule type" value="Genomic_DNA"/>
</dbReference>
<dbReference type="InterPro" id="IPR015943">
    <property type="entry name" value="WD40/YVTN_repeat-like_dom_sf"/>
</dbReference>
<feature type="repeat" description="WD" evidence="3">
    <location>
        <begin position="51"/>
        <end position="92"/>
    </location>
</feature>
<dbReference type="PROSITE" id="PS50082">
    <property type="entry name" value="WD_REPEATS_2"/>
    <property type="match status" value="3"/>
</dbReference>
<gene>
    <name evidence="4" type="ORF">Pmar_PMAR011594</name>
</gene>